<keyword evidence="4" id="KW-0964">Secreted</keyword>
<dbReference type="GO" id="GO:0071555">
    <property type="term" value="P:cell wall organization"/>
    <property type="evidence" value="ECO:0007669"/>
    <property type="project" value="UniProtKB-KW"/>
</dbReference>
<dbReference type="AlphaFoldDB" id="A0A067JW98"/>
<dbReference type="PANTHER" id="PTHR31375">
    <property type="match status" value="1"/>
</dbReference>
<dbReference type="OrthoDB" id="187139at2759"/>
<protein>
    <recommendedName>
        <fullName evidence="11">Polygalacturonase</fullName>
    </recommendedName>
</protein>
<proteinExistence type="inferred from homology"/>
<dbReference type="Gene3D" id="2.160.20.10">
    <property type="entry name" value="Single-stranded right-handed beta-helix, Pectin lyase-like"/>
    <property type="match status" value="2"/>
</dbReference>
<evidence type="ECO:0000256" key="7">
    <source>
        <dbReference type="ARBA" id="ARBA00023316"/>
    </source>
</evidence>
<dbReference type="InterPro" id="IPR000743">
    <property type="entry name" value="Glyco_hydro_28"/>
</dbReference>
<keyword evidence="6 8" id="KW-0326">Glycosidase</keyword>
<evidence type="ECO:0000256" key="2">
    <source>
        <dbReference type="ARBA" id="ARBA00008834"/>
    </source>
</evidence>
<evidence type="ECO:0000313" key="10">
    <source>
        <dbReference type="Proteomes" id="UP000027138"/>
    </source>
</evidence>
<evidence type="ECO:0000313" key="9">
    <source>
        <dbReference type="EMBL" id="KDP24260.1"/>
    </source>
</evidence>
<sequence length="205" mass="21837">MLPVNIRFDFITNSKVQHITSLDCKHFHINILGCKNLTFEQVTISALEDSANTDGIHIGRSQGINIINTRIGTGDDCISIGDGSEEVRITGVACGPGPGVACGPCHGISIGSLGKYENEEPVNYSRFPYLVSTKVKISNVGFKNIKGTSTTPVAVELYCSSGIPCENVELCNIDLTYSGKEGPAKLVLTNVKPKITGILNPKVGN</sequence>
<accession>A0A067JW98</accession>
<dbReference type="STRING" id="180498.A0A067JW98"/>
<evidence type="ECO:0000256" key="5">
    <source>
        <dbReference type="ARBA" id="ARBA00022801"/>
    </source>
</evidence>
<evidence type="ECO:0000256" key="4">
    <source>
        <dbReference type="ARBA" id="ARBA00022525"/>
    </source>
</evidence>
<evidence type="ECO:0000256" key="3">
    <source>
        <dbReference type="ARBA" id="ARBA00022512"/>
    </source>
</evidence>
<evidence type="ECO:0000256" key="8">
    <source>
        <dbReference type="RuleBase" id="RU361169"/>
    </source>
</evidence>
<evidence type="ECO:0000256" key="1">
    <source>
        <dbReference type="ARBA" id="ARBA00004191"/>
    </source>
</evidence>
<reference evidence="9 10" key="1">
    <citation type="journal article" date="2014" name="PLoS ONE">
        <title>Global Analysis of Gene Expression Profiles in Physic Nut (Jatropha curcas L.) Seedlings Exposed to Salt Stress.</title>
        <authorList>
            <person name="Zhang L."/>
            <person name="Zhang C."/>
            <person name="Wu P."/>
            <person name="Chen Y."/>
            <person name="Li M."/>
            <person name="Jiang H."/>
            <person name="Wu G."/>
        </authorList>
    </citation>
    <scope>NUCLEOTIDE SEQUENCE [LARGE SCALE GENOMIC DNA]</scope>
    <source>
        <strain evidence="10">cv. GZQX0401</strain>
        <tissue evidence="9">Young leaves</tissue>
    </source>
</reference>
<evidence type="ECO:0000256" key="6">
    <source>
        <dbReference type="ARBA" id="ARBA00023295"/>
    </source>
</evidence>
<keyword evidence="10" id="KW-1185">Reference proteome</keyword>
<dbReference type="InterPro" id="IPR011050">
    <property type="entry name" value="Pectin_lyase_fold/virulence"/>
</dbReference>
<dbReference type="GO" id="GO:0005975">
    <property type="term" value="P:carbohydrate metabolic process"/>
    <property type="evidence" value="ECO:0007669"/>
    <property type="project" value="InterPro"/>
</dbReference>
<dbReference type="EMBL" id="KK915130">
    <property type="protein sequence ID" value="KDP24260.1"/>
    <property type="molecule type" value="Genomic_DNA"/>
</dbReference>
<dbReference type="InterPro" id="IPR012334">
    <property type="entry name" value="Pectin_lyas_fold"/>
</dbReference>
<evidence type="ECO:0008006" key="11">
    <source>
        <dbReference type="Google" id="ProtNLM"/>
    </source>
</evidence>
<dbReference type="SUPFAM" id="SSF51126">
    <property type="entry name" value="Pectin lyase-like"/>
    <property type="match status" value="1"/>
</dbReference>
<dbReference type="Pfam" id="PF00295">
    <property type="entry name" value="Glyco_hydro_28"/>
    <property type="match status" value="2"/>
</dbReference>
<dbReference type="GO" id="GO:0004650">
    <property type="term" value="F:polygalacturonase activity"/>
    <property type="evidence" value="ECO:0007669"/>
    <property type="project" value="InterPro"/>
</dbReference>
<gene>
    <name evidence="9" type="ORF">JCGZ_26694</name>
</gene>
<keyword evidence="3" id="KW-0134">Cell wall</keyword>
<dbReference type="Proteomes" id="UP000027138">
    <property type="component" value="Unassembled WGS sequence"/>
</dbReference>
<comment type="similarity">
    <text evidence="2 8">Belongs to the glycosyl hydrolase 28 family.</text>
</comment>
<keyword evidence="5 8" id="KW-0378">Hydrolase</keyword>
<keyword evidence="7" id="KW-0961">Cell wall biogenesis/degradation</keyword>
<organism evidence="9 10">
    <name type="scientific">Jatropha curcas</name>
    <name type="common">Barbados nut</name>
    <dbReference type="NCBI Taxonomy" id="180498"/>
    <lineage>
        <taxon>Eukaryota</taxon>
        <taxon>Viridiplantae</taxon>
        <taxon>Streptophyta</taxon>
        <taxon>Embryophyta</taxon>
        <taxon>Tracheophyta</taxon>
        <taxon>Spermatophyta</taxon>
        <taxon>Magnoliopsida</taxon>
        <taxon>eudicotyledons</taxon>
        <taxon>Gunneridae</taxon>
        <taxon>Pentapetalae</taxon>
        <taxon>rosids</taxon>
        <taxon>fabids</taxon>
        <taxon>Malpighiales</taxon>
        <taxon>Euphorbiaceae</taxon>
        <taxon>Crotonoideae</taxon>
        <taxon>Jatropheae</taxon>
        <taxon>Jatropha</taxon>
    </lineage>
</organism>
<name>A0A067JW98_JATCU</name>
<comment type="subcellular location">
    <subcellularLocation>
        <location evidence="1">Secreted</location>
        <location evidence="1">Cell wall</location>
    </subcellularLocation>
</comment>